<sequence>MLRLRQICLVSSELEKSVKDIRAVFGLDVCYRDPSVDKYGLKNTLLPIGNNFLEIVAPF</sequence>
<dbReference type="Gene3D" id="3.10.180.10">
    <property type="entry name" value="2,3-Dihydroxybiphenyl 1,2-Dioxygenase, domain 1"/>
    <property type="match status" value="1"/>
</dbReference>
<protein>
    <recommendedName>
        <fullName evidence="2">Glyoxalase-like domain-containing protein</fullName>
    </recommendedName>
</protein>
<organism evidence="1">
    <name type="scientific">marine metagenome</name>
    <dbReference type="NCBI Taxonomy" id="408172"/>
    <lineage>
        <taxon>unclassified sequences</taxon>
        <taxon>metagenomes</taxon>
        <taxon>ecological metagenomes</taxon>
    </lineage>
</organism>
<dbReference type="AlphaFoldDB" id="A0A382NLZ0"/>
<proteinExistence type="predicted"/>
<name>A0A382NLZ0_9ZZZZ</name>
<feature type="non-terminal residue" evidence="1">
    <location>
        <position position="59"/>
    </location>
</feature>
<evidence type="ECO:0000313" key="1">
    <source>
        <dbReference type="EMBL" id="SVC60722.1"/>
    </source>
</evidence>
<evidence type="ECO:0008006" key="2">
    <source>
        <dbReference type="Google" id="ProtNLM"/>
    </source>
</evidence>
<reference evidence="1" key="1">
    <citation type="submission" date="2018-05" db="EMBL/GenBank/DDBJ databases">
        <authorList>
            <person name="Lanie J.A."/>
            <person name="Ng W.-L."/>
            <person name="Kazmierczak K.M."/>
            <person name="Andrzejewski T.M."/>
            <person name="Davidsen T.M."/>
            <person name="Wayne K.J."/>
            <person name="Tettelin H."/>
            <person name="Glass J.I."/>
            <person name="Rusch D."/>
            <person name="Podicherti R."/>
            <person name="Tsui H.-C.T."/>
            <person name="Winkler M.E."/>
        </authorList>
    </citation>
    <scope>NUCLEOTIDE SEQUENCE</scope>
</reference>
<dbReference type="InterPro" id="IPR029068">
    <property type="entry name" value="Glyas_Bleomycin-R_OHBP_Dase"/>
</dbReference>
<gene>
    <name evidence="1" type="ORF">METZ01_LOCUS313576</name>
</gene>
<dbReference type="EMBL" id="UINC01100567">
    <property type="protein sequence ID" value="SVC60722.1"/>
    <property type="molecule type" value="Genomic_DNA"/>
</dbReference>
<accession>A0A382NLZ0</accession>